<keyword evidence="2" id="KW-0812">Transmembrane</keyword>
<dbReference type="EMBL" id="HBUF01055525">
    <property type="protein sequence ID" value="CAG6623685.1"/>
    <property type="molecule type" value="Transcribed_RNA"/>
</dbReference>
<evidence type="ECO:0000256" key="2">
    <source>
        <dbReference type="SAM" id="Phobius"/>
    </source>
</evidence>
<protein>
    <submittedName>
        <fullName evidence="3">Uncharacterized protein</fullName>
    </submittedName>
</protein>
<accession>A0A8D8M7K8</accession>
<proteinExistence type="predicted"/>
<sequence>MCLCCWVRLRNFIADYLTHCHNYTLLNWLSDMFKLFIILNYVYFAYMIFAKLWVVLNSYFEEKCKPQKLACSRGSSSTQSQTNCRRTSQPCGQGEAPPRACTCHKPPASQCLPPQESESRCSIAVPLELVRDSVCTLFSKPNTPCEKNRSTEKKRSSDKRGLDCASSFERIQVEFNCKTKKPRKTRDGNKIPKSRSCTKCGKNMALNSSRCGTSRSQFGSLSRKLNCPK</sequence>
<feature type="transmembrane region" description="Helical" evidence="2">
    <location>
        <begin position="35"/>
        <end position="56"/>
    </location>
</feature>
<dbReference type="EMBL" id="HBUF01645263">
    <property type="protein sequence ID" value="CAG6785784.1"/>
    <property type="molecule type" value="Transcribed_RNA"/>
</dbReference>
<dbReference type="AlphaFoldDB" id="A0A8D8M7K8"/>
<evidence type="ECO:0000313" key="3">
    <source>
        <dbReference type="EMBL" id="CAG6623684.1"/>
    </source>
</evidence>
<keyword evidence="2" id="KW-0472">Membrane</keyword>
<keyword evidence="2" id="KW-1133">Transmembrane helix</keyword>
<name>A0A8D8M7K8_9HEMI</name>
<dbReference type="EMBL" id="HBUF01055524">
    <property type="protein sequence ID" value="CAG6623684.1"/>
    <property type="molecule type" value="Transcribed_RNA"/>
</dbReference>
<organism evidence="3">
    <name type="scientific">Cacopsylla melanoneura</name>
    <dbReference type="NCBI Taxonomy" id="428564"/>
    <lineage>
        <taxon>Eukaryota</taxon>
        <taxon>Metazoa</taxon>
        <taxon>Ecdysozoa</taxon>
        <taxon>Arthropoda</taxon>
        <taxon>Hexapoda</taxon>
        <taxon>Insecta</taxon>
        <taxon>Pterygota</taxon>
        <taxon>Neoptera</taxon>
        <taxon>Paraneoptera</taxon>
        <taxon>Hemiptera</taxon>
        <taxon>Sternorrhyncha</taxon>
        <taxon>Psylloidea</taxon>
        <taxon>Psyllidae</taxon>
        <taxon>Psyllinae</taxon>
        <taxon>Cacopsylla</taxon>
    </lineage>
</organism>
<dbReference type="EMBL" id="HBUF01645264">
    <property type="protein sequence ID" value="CAG6785785.1"/>
    <property type="molecule type" value="Transcribed_RNA"/>
</dbReference>
<feature type="compositionally biased region" description="Polar residues" evidence="1">
    <location>
        <begin position="205"/>
        <end position="220"/>
    </location>
</feature>
<reference evidence="3" key="1">
    <citation type="submission" date="2021-05" db="EMBL/GenBank/DDBJ databases">
        <authorList>
            <person name="Alioto T."/>
            <person name="Alioto T."/>
            <person name="Gomez Garrido J."/>
        </authorList>
    </citation>
    <scope>NUCLEOTIDE SEQUENCE</scope>
</reference>
<feature type="region of interest" description="Disordered" evidence="1">
    <location>
        <begin position="202"/>
        <end position="229"/>
    </location>
</feature>
<evidence type="ECO:0000256" key="1">
    <source>
        <dbReference type="SAM" id="MobiDB-lite"/>
    </source>
</evidence>